<dbReference type="AlphaFoldDB" id="A0A8H5BD18"/>
<evidence type="ECO:0000313" key="1">
    <source>
        <dbReference type="EMBL" id="KAF5320793.1"/>
    </source>
</evidence>
<accession>A0A8H5BD18</accession>
<evidence type="ECO:0000313" key="2">
    <source>
        <dbReference type="Proteomes" id="UP000567179"/>
    </source>
</evidence>
<organism evidence="1 2">
    <name type="scientific">Psilocybe cf. subviscida</name>
    <dbReference type="NCBI Taxonomy" id="2480587"/>
    <lineage>
        <taxon>Eukaryota</taxon>
        <taxon>Fungi</taxon>
        <taxon>Dikarya</taxon>
        <taxon>Basidiomycota</taxon>
        <taxon>Agaricomycotina</taxon>
        <taxon>Agaricomycetes</taxon>
        <taxon>Agaricomycetidae</taxon>
        <taxon>Agaricales</taxon>
        <taxon>Agaricineae</taxon>
        <taxon>Strophariaceae</taxon>
        <taxon>Psilocybe</taxon>
    </lineage>
</organism>
<sequence length="492" mass="56692">MVNLAPKLPAEIIHLIIDILVEQSSGEPSTRMNVLHTCSRVSWLFHLHAQKHRFSHVYFRFDDNARKRAKRLLQVLVPPRNHYLHPFISSVTFIVHPPIARAGRWSRRMEKITQKVKASIRAVGRRLKGDLDWISCAMIFLAALDSLQKMTLTSNSSREIINWQEATRLTPQLSKVLWLAMHPELRNITFRNLSYLPVLYIMARSEPPPRLRKLTIDNTHFHTFSSEPYNDLPPRLSRMLQERLATVEELNWVCRGGRPVVFDPVWPNQLLSLTPIYSSLTTIVFHLSPRNSVTNQFFQLLLSASQTLQSLELHNVHMFGPELDDLASDYLGHFTALRHVGYKAKSANTEYLRTQLDVFSKILLTTPVPIPSLSSISVDILEFCTPNLMSDDLSKLMFCEAPQSNVPVTGRWSALDNALCNPNFVNLRSVRFNVKLYVQTDLFWYDFQDDHLRLFVPQVYEHPLADVDVTIERIGGEDAYDSWVFETDKAHS</sequence>
<dbReference type="Proteomes" id="UP000567179">
    <property type="component" value="Unassembled WGS sequence"/>
</dbReference>
<proteinExistence type="predicted"/>
<dbReference type="EMBL" id="JAACJJ010000028">
    <property type="protein sequence ID" value="KAF5320793.1"/>
    <property type="molecule type" value="Genomic_DNA"/>
</dbReference>
<comment type="caution">
    <text evidence="1">The sequence shown here is derived from an EMBL/GenBank/DDBJ whole genome shotgun (WGS) entry which is preliminary data.</text>
</comment>
<name>A0A8H5BD18_9AGAR</name>
<protein>
    <submittedName>
        <fullName evidence="1">Uncharacterized protein</fullName>
    </submittedName>
</protein>
<gene>
    <name evidence="1" type="ORF">D9619_001229</name>
</gene>
<reference evidence="1 2" key="1">
    <citation type="journal article" date="2020" name="ISME J.">
        <title>Uncovering the hidden diversity of litter-decomposition mechanisms in mushroom-forming fungi.</title>
        <authorList>
            <person name="Floudas D."/>
            <person name="Bentzer J."/>
            <person name="Ahren D."/>
            <person name="Johansson T."/>
            <person name="Persson P."/>
            <person name="Tunlid A."/>
        </authorList>
    </citation>
    <scope>NUCLEOTIDE SEQUENCE [LARGE SCALE GENOMIC DNA]</scope>
    <source>
        <strain evidence="1 2">CBS 101986</strain>
    </source>
</reference>
<keyword evidence="2" id="KW-1185">Reference proteome</keyword>